<comment type="catalytic activity">
    <reaction evidence="1">
        <text>ATP + protein L-histidine = ADP + protein N-phospho-L-histidine.</text>
        <dbReference type="EC" id="2.7.13.3"/>
    </reaction>
</comment>
<evidence type="ECO:0000256" key="2">
    <source>
        <dbReference type="ARBA" id="ARBA00004370"/>
    </source>
</evidence>
<evidence type="ECO:0000256" key="4">
    <source>
        <dbReference type="ARBA" id="ARBA00022553"/>
    </source>
</evidence>
<dbReference type="InterPro" id="IPR004358">
    <property type="entry name" value="Sig_transdc_His_kin-like_C"/>
</dbReference>
<accession>A0A317PQJ9</accession>
<evidence type="ECO:0000256" key="3">
    <source>
        <dbReference type="ARBA" id="ARBA00012438"/>
    </source>
</evidence>
<evidence type="ECO:0000256" key="7">
    <source>
        <dbReference type="ARBA" id="ARBA00022777"/>
    </source>
</evidence>
<reference evidence="14 15" key="1">
    <citation type="submission" date="2018-05" db="EMBL/GenBank/DDBJ databases">
        <title>Genomic Encyclopedia of Type Strains, Phase IV (KMG-IV): sequencing the most valuable type-strain genomes for metagenomic binning, comparative biology and taxonomic classification.</title>
        <authorList>
            <person name="Goeker M."/>
        </authorList>
    </citation>
    <scope>NUCLEOTIDE SEQUENCE [LARGE SCALE GENOMIC DNA]</scope>
    <source>
        <strain evidence="14 15">DSM 16791</strain>
    </source>
</reference>
<feature type="transmembrane region" description="Helical" evidence="11">
    <location>
        <begin position="6"/>
        <end position="33"/>
    </location>
</feature>
<dbReference type="PROSITE" id="PS50109">
    <property type="entry name" value="HIS_KIN"/>
    <property type="match status" value="1"/>
</dbReference>
<organism evidence="14 15">
    <name type="scientific">Hoeflea marina</name>
    <dbReference type="NCBI Taxonomy" id="274592"/>
    <lineage>
        <taxon>Bacteria</taxon>
        <taxon>Pseudomonadati</taxon>
        <taxon>Pseudomonadota</taxon>
        <taxon>Alphaproteobacteria</taxon>
        <taxon>Hyphomicrobiales</taxon>
        <taxon>Rhizobiaceae</taxon>
        <taxon>Hoeflea</taxon>
    </lineage>
</organism>
<evidence type="ECO:0000256" key="8">
    <source>
        <dbReference type="ARBA" id="ARBA00022989"/>
    </source>
</evidence>
<dbReference type="PANTHER" id="PTHR45436:SF5">
    <property type="entry name" value="SENSOR HISTIDINE KINASE TRCS"/>
    <property type="match status" value="1"/>
</dbReference>
<dbReference type="SUPFAM" id="SSF55874">
    <property type="entry name" value="ATPase domain of HSP90 chaperone/DNA topoisomerase II/histidine kinase"/>
    <property type="match status" value="1"/>
</dbReference>
<evidence type="ECO:0000256" key="10">
    <source>
        <dbReference type="ARBA" id="ARBA00023136"/>
    </source>
</evidence>
<keyword evidence="15" id="KW-1185">Reference proteome</keyword>
<evidence type="ECO:0000256" key="5">
    <source>
        <dbReference type="ARBA" id="ARBA00022679"/>
    </source>
</evidence>
<gene>
    <name evidence="14" type="ORF">DFR52_102896</name>
</gene>
<dbReference type="PANTHER" id="PTHR45436">
    <property type="entry name" value="SENSOR HISTIDINE KINASE YKOH"/>
    <property type="match status" value="1"/>
</dbReference>
<keyword evidence="9" id="KW-0902">Two-component regulatory system</keyword>
<evidence type="ECO:0000256" key="9">
    <source>
        <dbReference type="ARBA" id="ARBA00023012"/>
    </source>
</evidence>
<dbReference type="InterPro" id="IPR003594">
    <property type="entry name" value="HATPase_dom"/>
</dbReference>
<dbReference type="PRINTS" id="PR00344">
    <property type="entry name" value="BCTRLSENSOR"/>
</dbReference>
<comment type="subcellular location">
    <subcellularLocation>
        <location evidence="2">Membrane</location>
    </subcellularLocation>
</comment>
<dbReference type="EMBL" id="QGTR01000002">
    <property type="protein sequence ID" value="PWW02228.1"/>
    <property type="molecule type" value="Genomic_DNA"/>
</dbReference>
<dbReference type="Proteomes" id="UP000246352">
    <property type="component" value="Unassembled WGS sequence"/>
</dbReference>
<evidence type="ECO:0000259" key="13">
    <source>
        <dbReference type="PROSITE" id="PS50885"/>
    </source>
</evidence>
<proteinExistence type="predicted"/>
<protein>
    <recommendedName>
        <fullName evidence="3">histidine kinase</fullName>
        <ecNumber evidence="3">2.7.13.3</ecNumber>
    </recommendedName>
</protein>
<dbReference type="Gene3D" id="1.10.287.130">
    <property type="match status" value="1"/>
</dbReference>
<evidence type="ECO:0000256" key="11">
    <source>
        <dbReference type="SAM" id="Phobius"/>
    </source>
</evidence>
<dbReference type="RefSeq" id="WP_110031925.1">
    <property type="nucleotide sequence ID" value="NZ_QGTR01000002.1"/>
</dbReference>
<comment type="caution">
    <text evidence="14">The sequence shown here is derived from an EMBL/GenBank/DDBJ whole genome shotgun (WGS) entry which is preliminary data.</text>
</comment>
<dbReference type="InterPro" id="IPR005467">
    <property type="entry name" value="His_kinase_dom"/>
</dbReference>
<dbReference type="PROSITE" id="PS50885">
    <property type="entry name" value="HAMP"/>
    <property type="match status" value="1"/>
</dbReference>
<name>A0A317PQJ9_9HYPH</name>
<keyword evidence="5" id="KW-0808">Transferase</keyword>
<feature type="domain" description="Histidine kinase" evidence="12">
    <location>
        <begin position="253"/>
        <end position="461"/>
    </location>
</feature>
<feature type="transmembrane region" description="Helical" evidence="11">
    <location>
        <begin position="174"/>
        <end position="197"/>
    </location>
</feature>
<keyword evidence="6 11" id="KW-0812">Transmembrane</keyword>
<evidence type="ECO:0000256" key="1">
    <source>
        <dbReference type="ARBA" id="ARBA00000085"/>
    </source>
</evidence>
<dbReference type="InterPro" id="IPR003660">
    <property type="entry name" value="HAMP_dom"/>
</dbReference>
<feature type="domain" description="HAMP" evidence="13">
    <location>
        <begin position="194"/>
        <end position="245"/>
    </location>
</feature>
<dbReference type="EC" id="2.7.13.3" evidence="3"/>
<dbReference type="SMART" id="SM00387">
    <property type="entry name" value="HATPase_c"/>
    <property type="match status" value="1"/>
</dbReference>
<sequence length="462" mass="49374">MRASSLTARVLVIATVWAVIALVVIALVIQALYRTGSERAFRDLLRAQLNSVINAVSMDPEGRLSGDPELGDLAFARPGSGWIWIVDPLPAVGGKTAARLASVSIGNDDIASPSLAAVPFDSRYIRAYSASDASGNALEVVETEVDLVNGAARFRVAGNREVLEDDVAAFSGRLFLALALFGIGSVVINALAILYGLKPLDDVSRALGRIRAGEADALTGAFPREIAPLAGEVNALIEMNRRVVDRARMQVGNLAHSLKTPIAVLLNESKDMTEAHGKLVRIQADTMQAQVQTYLDRARIAAQRGSVLARTEARPSIERLVRVMRKLNPELEFVADIAPGNAIVSMEQQDFEEILGNLVENAAKFARGRVEVRLRPAPAPDGAAADRGWISLSIDDDGPGLTEPQMAEAMKRGRRLDESKPGTGLGLSIVSEISAEYHGRIRLDRSASGGLSAQLLLPSLLS</sequence>
<evidence type="ECO:0000259" key="12">
    <source>
        <dbReference type="PROSITE" id="PS50109"/>
    </source>
</evidence>
<evidence type="ECO:0000313" key="15">
    <source>
        <dbReference type="Proteomes" id="UP000246352"/>
    </source>
</evidence>
<keyword evidence="8 11" id="KW-1133">Transmembrane helix</keyword>
<dbReference type="AlphaFoldDB" id="A0A317PQJ9"/>
<dbReference type="GO" id="GO:0005886">
    <property type="term" value="C:plasma membrane"/>
    <property type="evidence" value="ECO:0007669"/>
    <property type="project" value="TreeGrafter"/>
</dbReference>
<dbReference type="InterPro" id="IPR050428">
    <property type="entry name" value="TCS_sensor_his_kinase"/>
</dbReference>
<dbReference type="GO" id="GO:0004673">
    <property type="term" value="F:protein histidine kinase activity"/>
    <property type="evidence" value="ECO:0007669"/>
    <property type="project" value="UniProtKB-EC"/>
</dbReference>
<dbReference type="Gene3D" id="3.30.565.10">
    <property type="entry name" value="Histidine kinase-like ATPase, C-terminal domain"/>
    <property type="match status" value="1"/>
</dbReference>
<keyword evidence="10 11" id="KW-0472">Membrane</keyword>
<keyword evidence="4" id="KW-0597">Phosphoprotein</keyword>
<dbReference type="InterPro" id="IPR036890">
    <property type="entry name" value="HATPase_C_sf"/>
</dbReference>
<keyword evidence="7 14" id="KW-0418">Kinase</keyword>
<dbReference type="OrthoDB" id="9809567at2"/>
<evidence type="ECO:0000256" key="6">
    <source>
        <dbReference type="ARBA" id="ARBA00022692"/>
    </source>
</evidence>
<evidence type="ECO:0000313" key="14">
    <source>
        <dbReference type="EMBL" id="PWW02228.1"/>
    </source>
</evidence>
<dbReference type="GO" id="GO:0000160">
    <property type="term" value="P:phosphorelay signal transduction system"/>
    <property type="evidence" value="ECO:0007669"/>
    <property type="project" value="UniProtKB-KW"/>
</dbReference>
<dbReference type="Pfam" id="PF02518">
    <property type="entry name" value="HATPase_c"/>
    <property type="match status" value="1"/>
</dbReference>